<dbReference type="AlphaFoldDB" id="A0A2Z7AIC4"/>
<reference evidence="2 3" key="1">
    <citation type="journal article" date="2015" name="Proc. Natl. Acad. Sci. U.S.A.">
        <title>The resurrection genome of Boea hygrometrica: A blueprint for survival of dehydration.</title>
        <authorList>
            <person name="Xiao L."/>
            <person name="Yang G."/>
            <person name="Zhang L."/>
            <person name="Yang X."/>
            <person name="Zhao S."/>
            <person name="Ji Z."/>
            <person name="Zhou Q."/>
            <person name="Hu M."/>
            <person name="Wang Y."/>
            <person name="Chen M."/>
            <person name="Xu Y."/>
            <person name="Jin H."/>
            <person name="Xiao X."/>
            <person name="Hu G."/>
            <person name="Bao F."/>
            <person name="Hu Y."/>
            <person name="Wan P."/>
            <person name="Li L."/>
            <person name="Deng X."/>
            <person name="Kuang T."/>
            <person name="Xiang C."/>
            <person name="Zhu J.K."/>
            <person name="Oliver M.J."/>
            <person name="He Y."/>
        </authorList>
    </citation>
    <scope>NUCLEOTIDE SEQUENCE [LARGE SCALE GENOMIC DNA]</scope>
    <source>
        <strain evidence="3">cv. XS01</strain>
    </source>
</reference>
<dbReference type="Proteomes" id="UP000250235">
    <property type="component" value="Unassembled WGS sequence"/>
</dbReference>
<feature type="region of interest" description="Disordered" evidence="1">
    <location>
        <begin position="68"/>
        <end position="103"/>
    </location>
</feature>
<accession>A0A2Z7AIC4</accession>
<protein>
    <submittedName>
        <fullName evidence="2">Coiled-coil domain-containing protein</fullName>
    </submittedName>
</protein>
<gene>
    <name evidence="2" type="ORF">F511_08286</name>
</gene>
<evidence type="ECO:0000313" key="2">
    <source>
        <dbReference type="EMBL" id="KZV21521.1"/>
    </source>
</evidence>
<evidence type="ECO:0000256" key="1">
    <source>
        <dbReference type="SAM" id="MobiDB-lite"/>
    </source>
</evidence>
<keyword evidence="3" id="KW-1185">Reference proteome</keyword>
<proteinExistence type="predicted"/>
<name>A0A2Z7AIC4_9LAMI</name>
<dbReference type="EMBL" id="KV014884">
    <property type="protein sequence ID" value="KZV21521.1"/>
    <property type="molecule type" value="Genomic_DNA"/>
</dbReference>
<feature type="compositionally biased region" description="Polar residues" evidence="1">
    <location>
        <begin position="89"/>
        <end position="103"/>
    </location>
</feature>
<evidence type="ECO:0000313" key="3">
    <source>
        <dbReference type="Proteomes" id="UP000250235"/>
    </source>
</evidence>
<sequence>MEFNLIPEEDHPTSRPTKSYVTVAHWLGKIRLYQLVPSMGNEEGKKIKYRPEEVDIRKREKQVALRISPRVRESSTYGRPDSSVGGGHSRTNLGQSTRSEPPT</sequence>
<organism evidence="2 3">
    <name type="scientific">Dorcoceras hygrometricum</name>
    <dbReference type="NCBI Taxonomy" id="472368"/>
    <lineage>
        <taxon>Eukaryota</taxon>
        <taxon>Viridiplantae</taxon>
        <taxon>Streptophyta</taxon>
        <taxon>Embryophyta</taxon>
        <taxon>Tracheophyta</taxon>
        <taxon>Spermatophyta</taxon>
        <taxon>Magnoliopsida</taxon>
        <taxon>eudicotyledons</taxon>
        <taxon>Gunneridae</taxon>
        <taxon>Pentapetalae</taxon>
        <taxon>asterids</taxon>
        <taxon>lamiids</taxon>
        <taxon>Lamiales</taxon>
        <taxon>Gesneriaceae</taxon>
        <taxon>Didymocarpoideae</taxon>
        <taxon>Trichosporeae</taxon>
        <taxon>Loxocarpinae</taxon>
        <taxon>Dorcoceras</taxon>
    </lineage>
</organism>